<protein>
    <submittedName>
        <fullName evidence="2">Uncharacterized protein</fullName>
    </submittedName>
</protein>
<reference evidence="2" key="1">
    <citation type="submission" date="2019-08" db="EMBL/GenBank/DDBJ databases">
        <authorList>
            <person name="Kucharzyk K."/>
            <person name="Murdoch R.W."/>
            <person name="Higgins S."/>
            <person name="Loffler F."/>
        </authorList>
    </citation>
    <scope>NUCLEOTIDE SEQUENCE</scope>
</reference>
<keyword evidence="1" id="KW-0812">Transmembrane</keyword>
<organism evidence="2">
    <name type="scientific">bioreactor metagenome</name>
    <dbReference type="NCBI Taxonomy" id="1076179"/>
    <lineage>
        <taxon>unclassified sequences</taxon>
        <taxon>metagenomes</taxon>
        <taxon>ecological metagenomes</taxon>
    </lineage>
</organism>
<sequence length="110" mass="12304">MIDQVFMTDWITQAVILPVKGICSIIFCVDDIAIVIIVVIRISTVAECRSLQQTVIRAISVGDKRLRADARLGRIAEYIITEIIVKAVMYNPAQKRICVLVRVADCRTVT</sequence>
<accession>A0A645B6T6</accession>
<dbReference type="AlphaFoldDB" id="A0A645B6T6"/>
<comment type="caution">
    <text evidence="2">The sequence shown here is derived from an EMBL/GenBank/DDBJ whole genome shotgun (WGS) entry which is preliminary data.</text>
</comment>
<evidence type="ECO:0000313" key="2">
    <source>
        <dbReference type="EMBL" id="MPM61145.1"/>
    </source>
</evidence>
<keyword evidence="1" id="KW-1133">Transmembrane helix</keyword>
<dbReference type="EMBL" id="VSSQ01018174">
    <property type="protein sequence ID" value="MPM61145.1"/>
    <property type="molecule type" value="Genomic_DNA"/>
</dbReference>
<keyword evidence="1" id="KW-0472">Membrane</keyword>
<name>A0A645B6T6_9ZZZZ</name>
<gene>
    <name evidence="2" type="ORF">SDC9_107999</name>
</gene>
<proteinExistence type="predicted"/>
<evidence type="ECO:0000256" key="1">
    <source>
        <dbReference type="SAM" id="Phobius"/>
    </source>
</evidence>
<feature type="transmembrane region" description="Helical" evidence="1">
    <location>
        <begin position="15"/>
        <end position="40"/>
    </location>
</feature>